<accession>F8D344</accession>
<gene>
    <name evidence="2" type="ordered locus">Halxa_2713</name>
</gene>
<dbReference type="Gene3D" id="2.40.50.1010">
    <property type="match status" value="1"/>
</dbReference>
<reference evidence="2 3" key="1">
    <citation type="journal article" date="2012" name="Stand. Genomic Sci.">
        <title>Complete genome sequence of Halopiger xanaduensis type strain (SH-6(T)).</title>
        <authorList>
            <person name="Anderson I."/>
            <person name="Tindall B.J."/>
            <person name="Rohde M."/>
            <person name="Lucas S."/>
            <person name="Han J."/>
            <person name="Lapidus A."/>
            <person name="Cheng J.F."/>
            <person name="Goodwin L."/>
            <person name="Pitluck S."/>
            <person name="Peters L."/>
            <person name="Pati A."/>
            <person name="Mikhailova N."/>
            <person name="Pagani I."/>
            <person name="Teshima H."/>
            <person name="Han C."/>
            <person name="Tapia R."/>
            <person name="Land M."/>
            <person name="Woyke T."/>
            <person name="Klenk H.P."/>
            <person name="Kyrpides N."/>
            <person name="Ivanova N."/>
        </authorList>
    </citation>
    <scope>NUCLEOTIDE SEQUENCE [LARGE SCALE GENOMIC DNA]</scope>
    <source>
        <strain evidence="3">DSM 18323 / JCM 14033 / SH-6</strain>
    </source>
</reference>
<dbReference type="AlphaFoldDB" id="F8D344"/>
<dbReference type="InterPro" id="IPR004365">
    <property type="entry name" value="NA-bd_OB_tRNA"/>
</dbReference>
<dbReference type="eggNOG" id="arCOG00429">
    <property type="taxonomic scope" value="Archaea"/>
</dbReference>
<dbReference type="SMART" id="SM00316">
    <property type="entry name" value="S1"/>
    <property type="match status" value="1"/>
</dbReference>
<dbReference type="InterPro" id="IPR038763">
    <property type="entry name" value="DHH_sf"/>
</dbReference>
<dbReference type="OrthoDB" id="5596at2157"/>
<keyword evidence="3" id="KW-1185">Reference proteome</keyword>
<dbReference type="InterPro" id="IPR003029">
    <property type="entry name" value="S1_domain"/>
</dbReference>
<dbReference type="KEGG" id="hxa:Halxa_2713"/>
<dbReference type="GO" id="GO:0003676">
    <property type="term" value="F:nucleic acid binding"/>
    <property type="evidence" value="ECO:0007669"/>
    <property type="project" value="InterPro"/>
</dbReference>
<dbReference type="PROSITE" id="PS50126">
    <property type="entry name" value="S1"/>
    <property type="match status" value="1"/>
</dbReference>
<dbReference type="SUPFAM" id="SSF50249">
    <property type="entry name" value="Nucleic acid-binding proteins"/>
    <property type="match status" value="2"/>
</dbReference>
<evidence type="ECO:0000313" key="2">
    <source>
        <dbReference type="EMBL" id="AEH37330.1"/>
    </source>
</evidence>
<evidence type="ECO:0000313" key="3">
    <source>
        <dbReference type="Proteomes" id="UP000006794"/>
    </source>
</evidence>
<feature type="domain" description="S1 motif" evidence="1">
    <location>
        <begin position="33"/>
        <end position="98"/>
    </location>
</feature>
<name>F8D344_HALXS</name>
<dbReference type="SUPFAM" id="SSF64182">
    <property type="entry name" value="DHH phosphoesterases"/>
    <property type="match status" value="1"/>
</dbReference>
<dbReference type="Pfam" id="PF01368">
    <property type="entry name" value="DHH"/>
    <property type="match status" value="1"/>
</dbReference>
<dbReference type="InterPro" id="IPR012340">
    <property type="entry name" value="NA-bd_OB-fold"/>
</dbReference>
<sequence>MTRASAGEPGADDGDSVVYDLDADCTADDLEQDQPYLAEINGIVDYGVFVDLSESVSGLVHESVLEGTFAVGDELVVELESVRDNGDMAFEPVELDDYTLREVSHDYALTGTDRLEANVGEQIHLEGEVVQVKQTGGPTIFHVADEYGVVPCAAFEEAGVRAYPSVEVGDVVRVTGTPEHREGSVQIEVDGLSKLEGQDADDARERIETALEERAEPHEVEPLIDWPAFEKLRPNLEEVAKRLRRTVLEGRPIRVRHHADGDGMCAAVPVQIALERFIAEVHEDEDAPRHLIKRLPAKAPFYEMEDATRDLNFALEDREKHGQQLPLLLMLDNGSTAEDVPAYETLAHYDIPIVAIDHHHPDPDAVGDLLDAHVNPYLHDEDYRITTGMLCVELARMIYPDLTEELRHVPAVAGLSDRSKADAMEDYLALAAEEGYDEERLQDVSEALDYAAFWLRYNSGDQLIQDLLQIDSDDEDRHRKLVDFFADRAREEVDEQLAAAMPHLEHEELDNGAHLYRIDVENHAHRFTYPAPGKTTGEIHDRKIEETGDPVITVGYGPDFAVLRSDGVRLDIPQMVSELEAEVPGGGVSGGGHLVVGSIKFVKGKREEVIEALVEKMEEAELDEALSSAAPIDD</sequence>
<dbReference type="InterPro" id="IPR001667">
    <property type="entry name" value="DDH_dom"/>
</dbReference>
<dbReference type="RefSeq" id="WP_013880220.1">
    <property type="nucleotide sequence ID" value="NC_015666.1"/>
</dbReference>
<organism evidence="2 3">
    <name type="scientific">Halopiger xanaduensis (strain DSM 18323 / JCM 14033 / SH-6)</name>
    <dbReference type="NCBI Taxonomy" id="797210"/>
    <lineage>
        <taxon>Archaea</taxon>
        <taxon>Methanobacteriati</taxon>
        <taxon>Methanobacteriota</taxon>
        <taxon>Stenosarchaea group</taxon>
        <taxon>Halobacteria</taxon>
        <taxon>Halobacteriales</taxon>
        <taxon>Natrialbaceae</taxon>
        <taxon>Halopiger</taxon>
    </lineage>
</organism>
<dbReference type="GeneID" id="10797667"/>
<proteinExistence type="predicted"/>
<dbReference type="Pfam" id="PF01336">
    <property type="entry name" value="tRNA_anti-codon"/>
    <property type="match status" value="1"/>
</dbReference>
<dbReference type="Gene3D" id="3.90.1640.30">
    <property type="match status" value="1"/>
</dbReference>
<dbReference type="Proteomes" id="UP000006794">
    <property type="component" value="Chromosome"/>
</dbReference>
<dbReference type="CDD" id="cd04487">
    <property type="entry name" value="RecJ_OBF2_like"/>
    <property type="match status" value="1"/>
</dbReference>
<dbReference type="EMBL" id="CP002839">
    <property type="protein sequence ID" value="AEH37330.1"/>
    <property type="molecule type" value="Genomic_DNA"/>
</dbReference>
<evidence type="ECO:0000259" key="1">
    <source>
        <dbReference type="PROSITE" id="PS50126"/>
    </source>
</evidence>
<protein>
    <submittedName>
        <fullName evidence="2">Phosphoesterase RecJ domain protein</fullName>
    </submittedName>
</protein>
<dbReference type="Gene3D" id="2.40.50.140">
    <property type="entry name" value="Nucleic acid-binding proteins"/>
    <property type="match status" value="1"/>
</dbReference>
<dbReference type="HOGENOM" id="CLU_018957_0_0_2"/>
<dbReference type="STRING" id="797210.Halxa_2713"/>